<evidence type="ECO:0000313" key="8">
    <source>
        <dbReference type="EMBL" id="AKU99461.1"/>
    </source>
</evidence>
<evidence type="ECO:0000256" key="3">
    <source>
        <dbReference type="ARBA" id="ARBA00022692"/>
    </source>
</evidence>
<keyword evidence="9" id="KW-1185">Reference proteome</keyword>
<evidence type="ECO:0000256" key="5">
    <source>
        <dbReference type="ARBA" id="ARBA00023136"/>
    </source>
</evidence>
<evidence type="ECO:0000256" key="1">
    <source>
        <dbReference type="ARBA" id="ARBA00004651"/>
    </source>
</evidence>
<gene>
    <name evidence="8" type="ORF">AKJ09_06125</name>
</gene>
<evidence type="ECO:0000256" key="2">
    <source>
        <dbReference type="ARBA" id="ARBA00022475"/>
    </source>
</evidence>
<feature type="domain" description="EamA" evidence="7">
    <location>
        <begin position="155"/>
        <end position="287"/>
    </location>
</feature>
<comment type="subcellular location">
    <subcellularLocation>
        <location evidence="1">Cell membrane</location>
        <topology evidence="1">Multi-pass membrane protein</topology>
    </subcellularLocation>
</comment>
<keyword evidence="4 6" id="KW-1133">Transmembrane helix</keyword>
<dbReference type="SUPFAM" id="SSF103481">
    <property type="entry name" value="Multidrug resistance efflux transporter EmrE"/>
    <property type="match status" value="2"/>
</dbReference>
<dbReference type="KEGG" id="llu:AKJ09_06125"/>
<evidence type="ECO:0000256" key="6">
    <source>
        <dbReference type="SAM" id="Phobius"/>
    </source>
</evidence>
<dbReference type="Gene3D" id="1.10.3730.20">
    <property type="match status" value="1"/>
</dbReference>
<evidence type="ECO:0000259" key="7">
    <source>
        <dbReference type="Pfam" id="PF00892"/>
    </source>
</evidence>
<dbReference type="Pfam" id="PF00892">
    <property type="entry name" value="EamA"/>
    <property type="match status" value="2"/>
</dbReference>
<feature type="transmembrane region" description="Helical" evidence="6">
    <location>
        <begin position="180"/>
        <end position="201"/>
    </location>
</feature>
<protein>
    <submittedName>
        <fullName evidence="8">Membrane protein, putative</fullName>
    </submittedName>
</protein>
<keyword evidence="5 6" id="KW-0472">Membrane</keyword>
<dbReference type="AlphaFoldDB" id="A0A0K1Q1E9"/>
<accession>A0A0K1Q1E9</accession>
<keyword evidence="2" id="KW-1003">Cell membrane</keyword>
<feature type="transmembrane region" description="Helical" evidence="6">
    <location>
        <begin position="213"/>
        <end position="235"/>
    </location>
</feature>
<evidence type="ECO:0000256" key="4">
    <source>
        <dbReference type="ARBA" id="ARBA00022989"/>
    </source>
</evidence>
<dbReference type="PANTHER" id="PTHR42920:SF5">
    <property type="entry name" value="EAMA DOMAIN-CONTAINING PROTEIN"/>
    <property type="match status" value="1"/>
</dbReference>
<feature type="transmembrane region" description="Helical" evidence="6">
    <location>
        <begin position="154"/>
        <end position="173"/>
    </location>
</feature>
<feature type="transmembrane region" description="Helical" evidence="6">
    <location>
        <begin position="97"/>
        <end position="118"/>
    </location>
</feature>
<sequence>MIVDERARRASGYALVAIAASGWGTWPLILRHAPIPAALQSAIMMAVQALTGLVVVLLGDRVRARASLSQWAAVLWLGVSDALNVLLFFAAYQRTKVAIAVLTHDLTPIFVALAAPIFLREKAQARTFFAVAVAFFGLVLLLEPWCAGFGRSDLAGAALGAASALFYASNVLVNKRLLAVFSASELMFFHSLVAAPLLFALVPPSEYGKATPAALGVVLAGAVGPGAICGLMFVWGLRRVPASHASILTLIEPFVAVVLAALVLQERLGTVQIVGGLLILAGAFVVIGAEPAKVGVQSTS</sequence>
<dbReference type="STRING" id="1391654.AKJ09_06125"/>
<dbReference type="EMBL" id="CP012333">
    <property type="protein sequence ID" value="AKU99461.1"/>
    <property type="molecule type" value="Genomic_DNA"/>
</dbReference>
<dbReference type="PANTHER" id="PTHR42920">
    <property type="entry name" value="OS03G0707200 PROTEIN-RELATED"/>
    <property type="match status" value="1"/>
</dbReference>
<dbReference type="GO" id="GO:0005886">
    <property type="term" value="C:plasma membrane"/>
    <property type="evidence" value="ECO:0007669"/>
    <property type="project" value="UniProtKB-SubCell"/>
</dbReference>
<evidence type="ECO:0000313" key="9">
    <source>
        <dbReference type="Proteomes" id="UP000064967"/>
    </source>
</evidence>
<reference evidence="8 9" key="1">
    <citation type="submission" date="2015-08" db="EMBL/GenBank/DDBJ databases">
        <authorList>
            <person name="Babu N.S."/>
            <person name="Beckwith C.J."/>
            <person name="Beseler K.G."/>
            <person name="Brison A."/>
            <person name="Carone J.V."/>
            <person name="Caskin T.P."/>
            <person name="Diamond M."/>
            <person name="Durham M.E."/>
            <person name="Foxe J.M."/>
            <person name="Go M."/>
            <person name="Henderson B.A."/>
            <person name="Jones I.B."/>
            <person name="McGettigan J.A."/>
            <person name="Micheletti S.J."/>
            <person name="Nasrallah M.E."/>
            <person name="Ortiz D."/>
            <person name="Piller C.R."/>
            <person name="Privatt S.R."/>
            <person name="Schneider S.L."/>
            <person name="Sharp S."/>
            <person name="Smith T.C."/>
            <person name="Stanton J.D."/>
            <person name="Ullery H.E."/>
            <person name="Wilson R.J."/>
            <person name="Serrano M.G."/>
            <person name="Buck G."/>
            <person name="Lee V."/>
            <person name="Wang Y."/>
            <person name="Carvalho R."/>
            <person name="Voegtly L."/>
            <person name="Shi R."/>
            <person name="Duckworth R."/>
            <person name="Johnson A."/>
            <person name="Loviza R."/>
            <person name="Walstead R."/>
            <person name="Shah Z."/>
            <person name="Kiflezghi M."/>
            <person name="Wade K."/>
            <person name="Ball S.L."/>
            <person name="Bradley K.W."/>
            <person name="Asai D.J."/>
            <person name="Bowman C.A."/>
            <person name="Russell D.A."/>
            <person name="Pope W.H."/>
            <person name="Jacobs-Sera D."/>
            <person name="Hendrix R.W."/>
            <person name="Hatfull G.F."/>
        </authorList>
    </citation>
    <scope>NUCLEOTIDE SEQUENCE [LARGE SCALE GENOMIC DNA]</scope>
    <source>
        <strain evidence="8 9">DSM 27648</strain>
    </source>
</reference>
<feature type="transmembrane region" description="Helical" evidence="6">
    <location>
        <begin position="12"/>
        <end position="29"/>
    </location>
</feature>
<proteinExistence type="predicted"/>
<dbReference type="InterPro" id="IPR000620">
    <property type="entry name" value="EamA_dom"/>
</dbReference>
<dbReference type="Proteomes" id="UP000064967">
    <property type="component" value="Chromosome"/>
</dbReference>
<feature type="transmembrane region" description="Helical" evidence="6">
    <location>
        <begin position="35"/>
        <end position="59"/>
    </location>
</feature>
<feature type="transmembrane region" description="Helical" evidence="6">
    <location>
        <begin position="247"/>
        <end position="264"/>
    </location>
</feature>
<feature type="domain" description="EamA" evidence="7">
    <location>
        <begin position="11"/>
        <end position="142"/>
    </location>
</feature>
<feature type="transmembrane region" description="Helical" evidence="6">
    <location>
        <begin position="71"/>
        <end position="91"/>
    </location>
</feature>
<feature type="transmembrane region" description="Helical" evidence="6">
    <location>
        <begin position="125"/>
        <end position="142"/>
    </location>
</feature>
<dbReference type="OrthoDB" id="9814238at2"/>
<dbReference type="InterPro" id="IPR051258">
    <property type="entry name" value="Diverse_Substrate_Transporter"/>
</dbReference>
<dbReference type="RefSeq" id="WP_146650913.1">
    <property type="nucleotide sequence ID" value="NZ_CP012333.1"/>
</dbReference>
<feature type="transmembrane region" description="Helical" evidence="6">
    <location>
        <begin position="270"/>
        <end position="289"/>
    </location>
</feature>
<organism evidence="8 9">
    <name type="scientific">Labilithrix luteola</name>
    <dbReference type="NCBI Taxonomy" id="1391654"/>
    <lineage>
        <taxon>Bacteria</taxon>
        <taxon>Pseudomonadati</taxon>
        <taxon>Myxococcota</taxon>
        <taxon>Polyangia</taxon>
        <taxon>Polyangiales</taxon>
        <taxon>Labilitrichaceae</taxon>
        <taxon>Labilithrix</taxon>
    </lineage>
</organism>
<keyword evidence="3 6" id="KW-0812">Transmembrane</keyword>
<name>A0A0K1Q1E9_9BACT</name>
<dbReference type="InterPro" id="IPR037185">
    <property type="entry name" value="EmrE-like"/>
</dbReference>